<sequence>MMMIGDDVSEPSSPESAFDDTDLLNSAMHDEVTAQLAAAGPIGVAAAAAIATGKKRKRPHSFETNPSIRKRQQTRLLRKLRATIDEYTTRVGQQAVMICCTPGKQETNFKVFGANPLDHVVRSCKSVIMSELDNALAQQTPPTQPGDNTNLYDLPPLVLDGIPTPVNKMTQAQLRAFIPLMLKYSTGRGKPGWGKESCRPVWWPSDLPWANVRSDVRTEDEKKKVSWTHALRTIVKNCYKHHGREDLLPEFNDDKDVKDLIQHQRTQTTIIPSHAVVQTINNPDGTVSLIQVDTGNTVATLTDVNQVQQVQQVQQMGQIQHVQLHHIPVQQQPQQQQAAQAVQTLADVAASQASTTAVVTTTNLPQAPQATPVSVEMNSEAAAHGGVATISEATLAEGTHIMLSSNGETMGTISSVGADGATQGIVIPASMYQSMVNSMQQGGQVQVHTQLPVHTVAVVGTQPTAMVQGQHIQQVVVPSGMVATTGQLQQQQQQQSGAVPLATQAVEVVTIEQP</sequence>
<comment type="subcellular location">
    <subcellularLocation>
        <location evidence="1">Nucleus</location>
    </subcellularLocation>
</comment>
<protein>
    <recommendedName>
        <fullName evidence="7">Nuclear respiratory factor 1 NLS/DNA-binding dimerisation domain-containing protein</fullName>
    </recommendedName>
</protein>
<keyword evidence="6" id="KW-0539">Nucleus</keyword>
<comment type="similarity">
    <text evidence="2">Belongs to the NRF1/Ewg family.</text>
</comment>
<dbReference type="GO" id="GO:0005634">
    <property type="term" value="C:nucleus"/>
    <property type="evidence" value="ECO:0007669"/>
    <property type="project" value="UniProtKB-SubCell"/>
</dbReference>
<dbReference type="CTD" id="4899"/>
<evidence type="ECO:0000256" key="2">
    <source>
        <dbReference type="ARBA" id="ARBA00005713"/>
    </source>
</evidence>
<evidence type="ECO:0000256" key="4">
    <source>
        <dbReference type="ARBA" id="ARBA00023125"/>
    </source>
</evidence>
<dbReference type="OrthoDB" id="10031051at2759"/>
<keyword evidence="5" id="KW-0804">Transcription</keyword>
<dbReference type="EnsemblMetazoa" id="XM_038212239.1">
    <property type="protein sequence ID" value="XP_038068167.1"/>
    <property type="gene ID" value="LOC119737696"/>
</dbReference>
<proteinExistence type="inferred from homology"/>
<evidence type="ECO:0000256" key="5">
    <source>
        <dbReference type="ARBA" id="ARBA00023163"/>
    </source>
</evidence>
<dbReference type="GO" id="GO:0003700">
    <property type="term" value="F:DNA-binding transcription factor activity"/>
    <property type="evidence" value="ECO:0007669"/>
    <property type="project" value="InterPro"/>
</dbReference>
<dbReference type="EnsemblMetazoa" id="XM_038212238.1">
    <property type="protein sequence ID" value="XP_038068166.1"/>
    <property type="gene ID" value="LOC119737696"/>
</dbReference>
<dbReference type="RefSeq" id="XP_038068167.1">
    <property type="nucleotide sequence ID" value="XM_038212239.1"/>
</dbReference>
<dbReference type="GeneID" id="119737696"/>
<evidence type="ECO:0000313" key="9">
    <source>
        <dbReference type="Proteomes" id="UP000887568"/>
    </source>
</evidence>
<evidence type="ECO:0000256" key="3">
    <source>
        <dbReference type="ARBA" id="ARBA00023015"/>
    </source>
</evidence>
<evidence type="ECO:0000256" key="1">
    <source>
        <dbReference type="ARBA" id="ARBA00004123"/>
    </source>
</evidence>
<keyword evidence="9" id="KW-1185">Reference proteome</keyword>
<accession>A0A914AY27</accession>
<dbReference type="AlphaFoldDB" id="A0A914AY27"/>
<dbReference type="Proteomes" id="UP000887568">
    <property type="component" value="Unplaced"/>
</dbReference>
<dbReference type="InterPro" id="IPR039142">
    <property type="entry name" value="NRF1/Ewg"/>
</dbReference>
<dbReference type="GO" id="GO:0006357">
    <property type="term" value="P:regulation of transcription by RNA polymerase II"/>
    <property type="evidence" value="ECO:0007669"/>
    <property type="project" value="InterPro"/>
</dbReference>
<keyword evidence="4" id="KW-0238">DNA-binding</keyword>
<keyword evidence="3" id="KW-0805">Transcription regulation</keyword>
<name>A0A914AY27_PATMI</name>
<dbReference type="RefSeq" id="XP_038068165.1">
    <property type="nucleotide sequence ID" value="XM_038212237.1"/>
</dbReference>
<dbReference type="RefSeq" id="XP_038068166.1">
    <property type="nucleotide sequence ID" value="XM_038212238.1"/>
</dbReference>
<dbReference type="EnsemblMetazoa" id="XM_038212237.1">
    <property type="protein sequence ID" value="XP_038068165.1"/>
    <property type="gene ID" value="LOC119737696"/>
</dbReference>
<feature type="domain" description="Nuclear respiratory factor 1 NLS/DNA-binding dimerisation" evidence="7">
    <location>
        <begin position="40"/>
        <end position="251"/>
    </location>
</feature>
<dbReference type="Pfam" id="PF10491">
    <property type="entry name" value="Nrf1_DNA-bind"/>
    <property type="match status" value="1"/>
</dbReference>
<dbReference type="PANTHER" id="PTHR20338">
    <property type="entry name" value="NUCLEAR RESPIRATORY FACTOR 1"/>
    <property type="match status" value="1"/>
</dbReference>
<dbReference type="GO" id="GO:0003677">
    <property type="term" value="F:DNA binding"/>
    <property type="evidence" value="ECO:0007669"/>
    <property type="project" value="UniProtKB-KW"/>
</dbReference>
<evidence type="ECO:0000259" key="7">
    <source>
        <dbReference type="Pfam" id="PF10491"/>
    </source>
</evidence>
<evidence type="ECO:0000313" key="8">
    <source>
        <dbReference type="EnsemblMetazoa" id="XP_038068166.1"/>
    </source>
</evidence>
<reference evidence="8" key="1">
    <citation type="submission" date="2022-11" db="UniProtKB">
        <authorList>
            <consortium name="EnsemblMetazoa"/>
        </authorList>
    </citation>
    <scope>IDENTIFICATION</scope>
</reference>
<dbReference type="InterPro" id="IPR019525">
    <property type="entry name" value="Nrf1_NLS/DNA-bd_dimer"/>
</dbReference>
<evidence type="ECO:0000256" key="6">
    <source>
        <dbReference type="ARBA" id="ARBA00023242"/>
    </source>
</evidence>
<dbReference type="OMA" id="EVEPSWA"/>
<organism evidence="8 9">
    <name type="scientific">Patiria miniata</name>
    <name type="common">Bat star</name>
    <name type="synonym">Asterina miniata</name>
    <dbReference type="NCBI Taxonomy" id="46514"/>
    <lineage>
        <taxon>Eukaryota</taxon>
        <taxon>Metazoa</taxon>
        <taxon>Echinodermata</taxon>
        <taxon>Eleutherozoa</taxon>
        <taxon>Asterozoa</taxon>
        <taxon>Asteroidea</taxon>
        <taxon>Valvatacea</taxon>
        <taxon>Valvatida</taxon>
        <taxon>Asterinidae</taxon>
        <taxon>Patiria</taxon>
    </lineage>
</organism>